<organism evidence="3 4">
    <name type="scientific">Mycena albidolilacea</name>
    <dbReference type="NCBI Taxonomy" id="1033008"/>
    <lineage>
        <taxon>Eukaryota</taxon>
        <taxon>Fungi</taxon>
        <taxon>Dikarya</taxon>
        <taxon>Basidiomycota</taxon>
        <taxon>Agaricomycotina</taxon>
        <taxon>Agaricomycetes</taxon>
        <taxon>Agaricomycetidae</taxon>
        <taxon>Agaricales</taxon>
        <taxon>Marasmiineae</taxon>
        <taxon>Mycenaceae</taxon>
        <taxon>Mycena</taxon>
    </lineage>
</organism>
<feature type="domain" description="F-box" evidence="2">
    <location>
        <begin position="74"/>
        <end position="138"/>
    </location>
</feature>
<protein>
    <recommendedName>
        <fullName evidence="2">F-box domain-containing protein</fullName>
    </recommendedName>
</protein>
<sequence length="527" mass="59247">MSTVHDHMRVRELLRSHSSPPHDISSTISTLSQELEDYTEKITELKDELSRLESHHAALKEYHRDCCGLLAPVRRLPPEVLIDIFSRCRRFTPEHSRSQVVDSIGILAQIRLQRMAHVCARWYNVAMDTPSLWDTIFLHASALSGTPQQTETAMGLLRQALQRSGSLLLNVRMEGFGTQHLMGLEMIASHSSRWKTARLSHSGSVGYLSGIKGRLPLLTALELDRIRPERLDFLESIPSLKALTVHGSTQSGMSKLPLEALDTFEFVELLLDEVASAVVSMARLSHPCAVRLDVMVDEWNASHSSLGLQIPQTSSNISSLVLEATTWSFRPQNCLQTFDQILASLTLPSLCDLSFTVSDKWVVLPWPHQQFLALCDRSSFHTHLHSLQLSCVRITDAELIECLPVVPMLQRLIMSDPTMTNTLLSALTRTPNDSAACLVPHLRVIECESSLQFDDDVFLGFVASRCEPLPPNSMRFAIRIHTTSLRPLKRSVVARIEQMRARSILMFELSIGQWFGSKLVPLPWPME</sequence>
<dbReference type="PANTHER" id="PTHR38926">
    <property type="entry name" value="F-BOX DOMAIN CONTAINING PROTEIN, EXPRESSED"/>
    <property type="match status" value="1"/>
</dbReference>
<name>A0AAD6ZUZ3_9AGAR</name>
<dbReference type="InterPro" id="IPR032675">
    <property type="entry name" value="LRR_dom_sf"/>
</dbReference>
<dbReference type="Gene3D" id="3.80.10.10">
    <property type="entry name" value="Ribonuclease Inhibitor"/>
    <property type="match status" value="1"/>
</dbReference>
<reference evidence="3" key="1">
    <citation type="submission" date="2023-03" db="EMBL/GenBank/DDBJ databases">
        <title>Massive genome expansion in bonnet fungi (Mycena s.s.) driven by repeated elements and novel gene families across ecological guilds.</title>
        <authorList>
            <consortium name="Lawrence Berkeley National Laboratory"/>
            <person name="Harder C.B."/>
            <person name="Miyauchi S."/>
            <person name="Viragh M."/>
            <person name="Kuo A."/>
            <person name="Thoen E."/>
            <person name="Andreopoulos B."/>
            <person name="Lu D."/>
            <person name="Skrede I."/>
            <person name="Drula E."/>
            <person name="Henrissat B."/>
            <person name="Morin E."/>
            <person name="Kohler A."/>
            <person name="Barry K."/>
            <person name="LaButti K."/>
            <person name="Morin E."/>
            <person name="Salamov A."/>
            <person name="Lipzen A."/>
            <person name="Mereny Z."/>
            <person name="Hegedus B."/>
            <person name="Baldrian P."/>
            <person name="Stursova M."/>
            <person name="Weitz H."/>
            <person name="Taylor A."/>
            <person name="Grigoriev I.V."/>
            <person name="Nagy L.G."/>
            <person name="Martin F."/>
            <person name="Kauserud H."/>
        </authorList>
    </citation>
    <scope>NUCLEOTIDE SEQUENCE</scope>
    <source>
        <strain evidence="3">CBHHK002</strain>
    </source>
</reference>
<keyword evidence="1" id="KW-0175">Coiled coil</keyword>
<dbReference type="EMBL" id="JARIHO010000027">
    <property type="protein sequence ID" value="KAJ7340005.1"/>
    <property type="molecule type" value="Genomic_DNA"/>
</dbReference>
<accession>A0AAD6ZUZ3</accession>
<dbReference type="Pfam" id="PF12937">
    <property type="entry name" value="F-box-like"/>
    <property type="match status" value="1"/>
</dbReference>
<keyword evidence="4" id="KW-1185">Reference proteome</keyword>
<evidence type="ECO:0000313" key="3">
    <source>
        <dbReference type="EMBL" id="KAJ7340005.1"/>
    </source>
</evidence>
<dbReference type="PANTHER" id="PTHR38926:SF5">
    <property type="entry name" value="F-BOX AND LEUCINE-RICH REPEAT PROTEIN 6"/>
    <property type="match status" value="1"/>
</dbReference>
<proteinExistence type="predicted"/>
<evidence type="ECO:0000256" key="1">
    <source>
        <dbReference type="SAM" id="Coils"/>
    </source>
</evidence>
<evidence type="ECO:0000313" key="4">
    <source>
        <dbReference type="Proteomes" id="UP001218218"/>
    </source>
</evidence>
<comment type="caution">
    <text evidence="3">The sequence shown here is derived from an EMBL/GenBank/DDBJ whole genome shotgun (WGS) entry which is preliminary data.</text>
</comment>
<feature type="coiled-coil region" evidence="1">
    <location>
        <begin position="28"/>
        <end position="62"/>
    </location>
</feature>
<dbReference type="AlphaFoldDB" id="A0AAD6ZUZ3"/>
<dbReference type="Proteomes" id="UP001218218">
    <property type="component" value="Unassembled WGS sequence"/>
</dbReference>
<dbReference type="Gene3D" id="1.20.1280.50">
    <property type="match status" value="1"/>
</dbReference>
<evidence type="ECO:0000259" key="2">
    <source>
        <dbReference type="Pfam" id="PF12937"/>
    </source>
</evidence>
<dbReference type="InterPro" id="IPR001810">
    <property type="entry name" value="F-box_dom"/>
</dbReference>
<gene>
    <name evidence="3" type="ORF">DFH08DRAFT_938786</name>
</gene>